<feature type="binding site" evidence="13">
    <location>
        <position position="122"/>
    </location>
    <ligand>
        <name>Mg(2+)</name>
        <dbReference type="ChEBI" id="CHEBI:18420"/>
    </ligand>
</feature>
<dbReference type="NCBIfam" id="TIGR00648">
    <property type="entry name" value="recU"/>
    <property type="match status" value="1"/>
</dbReference>
<dbReference type="InterPro" id="IPR011856">
    <property type="entry name" value="tRNA_endonuc-like_dom_sf"/>
</dbReference>
<keyword evidence="9 13" id="KW-0233">DNA recombination</keyword>
<keyword evidence="3 13" id="KW-0540">Nuclease</keyword>
<dbReference type="InterPro" id="IPR004612">
    <property type="entry name" value="Resolv_RecU"/>
</dbReference>
<keyword evidence="8 13" id="KW-0460">Magnesium</keyword>
<evidence type="ECO:0000256" key="7">
    <source>
        <dbReference type="ARBA" id="ARBA00022801"/>
    </source>
</evidence>
<keyword evidence="17" id="KW-1185">Reference proteome</keyword>
<feature type="binding site" evidence="13">
    <location>
        <position position="103"/>
    </location>
    <ligand>
        <name>Mg(2+)</name>
        <dbReference type="ChEBI" id="CHEBI:18420"/>
    </ligand>
</feature>
<reference evidence="16 17" key="1">
    <citation type="submission" date="2024-03" db="EMBL/GenBank/DDBJ databases">
        <title>Inconsistent identification of Apilactobacillus kunkeei-related strains obtained by well-developed overall genome related indices.</title>
        <authorList>
            <person name="Maeno S."/>
            <person name="Endo A."/>
        </authorList>
    </citation>
    <scope>NUCLEOTIDE SEQUENCE [LARGE SCALE GENOMIC DNA]</scope>
    <source>
        <strain evidence="16 17">20H-10</strain>
    </source>
</reference>
<dbReference type="PIRSF" id="PIRSF037785">
    <property type="entry name" value="RecU"/>
    <property type="match status" value="1"/>
</dbReference>
<keyword evidence="7 13" id="KW-0378">Hydrolase</keyword>
<dbReference type="Gene3D" id="3.40.1350.10">
    <property type="match status" value="1"/>
</dbReference>
<evidence type="ECO:0000256" key="8">
    <source>
        <dbReference type="ARBA" id="ARBA00022842"/>
    </source>
</evidence>
<keyword evidence="6 13" id="KW-0227">DNA damage</keyword>
<evidence type="ECO:0000256" key="5">
    <source>
        <dbReference type="ARBA" id="ARBA00022759"/>
    </source>
</evidence>
<feature type="site" description="Transition state stabilizer" evidence="13">
    <location>
        <position position="105"/>
    </location>
</feature>
<organism evidence="16 17">
    <name type="scientific">Apilactobacillus apinorum</name>
    <dbReference type="NCBI Taxonomy" id="1218495"/>
    <lineage>
        <taxon>Bacteria</taxon>
        <taxon>Bacillati</taxon>
        <taxon>Bacillota</taxon>
        <taxon>Bacilli</taxon>
        <taxon>Lactobacillales</taxon>
        <taxon>Lactobacillaceae</taxon>
        <taxon>Apilactobacillus</taxon>
    </lineage>
</organism>
<evidence type="ECO:0000256" key="12">
    <source>
        <dbReference type="ARBA" id="ARBA00029523"/>
    </source>
</evidence>
<comment type="caution">
    <text evidence="16">The sequence shown here is derived from an EMBL/GenBank/DDBJ whole genome shotgun (WGS) entry which is preliminary data.</text>
</comment>
<keyword evidence="4 13" id="KW-0479">Metal-binding</keyword>
<evidence type="ECO:0000256" key="13">
    <source>
        <dbReference type="HAMAP-Rule" id="MF_00130"/>
    </source>
</evidence>
<feature type="region of interest" description="Disordered" evidence="15">
    <location>
        <begin position="1"/>
        <end position="22"/>
    </location>
</feature>
<dbReference type="InterPro" id="IPR011335">
    <property type="entry name" value="Restrct_endonuc-II-like"/>
</dbReference>
<dbReference type="EMBL" id="BAABVV010000037">
    <property type="protein sequence ID" value="GAA6114760.1"/>
    <property type="molecule type" value="Genomic_DNA"/>
</dbReference>
<proteinExistence type="inferred from homology"/>
<dbReference type="SUPFAM" id="SSF52980">
    <property type="entry name" value="Restriction endonuclease-like"/>
    <property type="match status" value="1"/>
</dbReference>
<comment type="subcellular location">
    <subcellularLocation>
        <location evidence="1 13">Cytoplasm</location>
    </subcellularLocation>
</comment>
<keyword evidence="10 13" id="KW-0234">DNA repair</keyword>
<evidence type="ECO:0000256" key="11">
    <source>
        <dbReference type="ARBA" id="ARBA00023447"/>
    </source>
</evidence>
<evidence type="ECO:0000256" key="3">
    <source>
        <dbReference type="ARBA" id="ARBA00022722"/>
    </source>
</evidence>
<evidence type="ECO:0000256" key="9">
    <source>
        <dbReference type="ARBA" id="ARBA00023172"/>
    </source>
</evidence>
<name>A0ABP9ZJ00_9LACO</name>
<dbReference type="Pfam" id="PF03838">
    <property type="entry name" value="RecU"/>
    <property type="match status" value="1"/>
</dbReference>
<dbReference type="Proteomes" id="UP001438112">
    <property type="component" value="Unassembled WGS sequence"/>
</dbReference>
<evidence type="ECO:0000256" key="6">
    <source>
        <dbReference type="ARBA" id="ARBA00022763"/>
    </source>
</evidence>
<comment type="similarity">
    <text evidence="11 13">Belongs to the RecU family.</text>
</comment>
<evidence type="ECO:0000313" key="16">
    <source>
        <dbReference type="EMBL" id="GAA6114760.1"/>
    </source>
</evidence>
<dbReference type="EC" id="3.1.21.10" evidence="13 14"/>
<comment type="function">
    <text evidence="13">Endonuclease that resolves Holliday junction intermediates in genetic recombination. Cleaves mobile four-strand junctions by introducing symmetrical nicks in paired strands. Promotes annealing of linear ssDNA with homologous dsDNA. Required for DNA repair, homologous recombination and chromosome segregation.</text>
</comment>
<dbReference type="HAMAP" id="MF_00130">
    <property type="entry name" value="RecU"/>
    <property type="match status" value="1"/>
</dbReference>
<sequence length="201" mass="23036">MVIKYPNGKSFNANSNNNVPKNKYVKPTSYGGRGMTLEEELNRSNEFYLAKNVAVIHKKPTPVQIVKVDYPKRSAATIKEAYFRRASTTDYNGVYKGKYIDFDAKETKNKTSFPLANFHEHQINHMKKCVENGGICFAIIKFISSDEVYLFKASDLFTYWDNQFNGGKKSIKKDIIEELGYKINYSINPTIPYLSVVDELI</sequence>
<evidence type="ECO:0000256" key="15">
    <source>
        <dbReference type="SAM" id="MobiDB-lite"/>
    </source>
</evidence>
<keyword evidence="5 13" id="KW-0255">Endonuclease</keyword>
<gene>
    <name evidence="13 16" type="primary">recU</name>
    <name evidence="16" type="ORF">AP20H10_11230</name>
</gene>
<evidence type="ECO:0000256" key="14">
    <source>
        <dbReference type="NCBIfam" id="TIGR00648"/>
    </source>
</evidence>
<comment type="catalytic activity">
    <reaction evidence="13">
        <text>Endonucleolytic cleavage at a junction such as a reciprocal single-stranded crossover between two homologous DNA duplexes (Holliday junction).</text>
        <dbReference type="EC" id="3.1.21.10"/>
    </reaction>
</comment>
<evidence type="ECO:0000256" key="1">
    <source>
        <dbReference type="ARBA" id="ARBA00004496"/>
    </source>
</evidence>
<evidence type="ECO:0000256" key="2">
    <source>
        <dbReference type="ARBA" id="ARBA00022490"/>
    </source>
</evidence>
<keyword evidence="2 13" id="KW-0963">Cytoplasm</keyword>
<evidence type="ECO:0000256" key="10">
    <source>
        <dbReference type="ARBA" id="ARBA00023204"/>
    </source>
</evidence>
<evidence type="ECO:0000256" key="4">
    <source>
        <dbReference type="ARBA" id="ARBA00022723"/>
    </source>
</evidence>
<accession>A0ABP9ZJ00</accession>
<feature type="binding site" evidence="13">
    <location>
        <position position="88"/>
    </location>
    <ligand>
        <name>Mg(2+)</name>
        <dbReference type="ChEBI" id="CHEBI:18420"/>
    </ligand>
</feature>
<feature type="binding site" evidence="13">
    <location>
        <position position="90"/>
    </location>
    <ligand>
        <name>Mg(2+)</name>
        <dbReference type="ChEBI" id="CHEBI:18420"/>
    </ligand>
</feature>
<evidence type="ECO:0000313" key="17">
    <source>
        <dbReference type="Proteomes" id="UP001438112"/>
    </source>
</evidence>
<dbReference type="NCBIfam" id="NF002584">
    <property type="entry name" value="PRK02234.1-5"/>
    <property type="match status" value="1"/>
</dbReference>
<protein>
    <recommendedName>
        <fullName evidence="12 13">Holliday junction resolvase RecU</fullName>
        <ecNumber evidence="13 14">3.1.21.10</ecNumber>
    </recommendedName>
    <alternativeName>
        <fullName evidence="13">Recombination protein U homolog</fullName>
    </alternativeName>
</protein>
<comment type="cofactor">
    <cofactor evidence="13">
        <name>Mg(2+)</name>
        <dbReference type="ChEBI" id="CHEBI:18420"/>
    </cofactor>
    <text evidence="13">Binds 1 Mg(2+) ion per subunit.</text>
</comment>
<dbReference type="CDD" id="cd22354">
    <property type="entry name" value="RecU-like"/>
    <property type="match status" value="1"/>
</dbReference>
<dbReference type="RefSeq" id="WP_053950004.1">
    <property type="nucleotide sequence ID" value="NZ_BAABVV010000037.1"/>
</dbReference>